<sequence>MWLRSPRSGASPGTALPGCGAEQVAPQLPFQMRSFKADIEGRYLLLNGLLDKRKLCFLNVYVPNNNDREYYLDLGRKLLPYLGTTLFWARDFNCMLDGMQEPHGPRLGTKPNMVTAMTGVMNRVHCLDIWHMRHLGITEYTLRPYT</sequence>
<dbReference type="Proteomes" id="UP001066276">
    <property type="component" value="Chromosome 3_2"/>
</dbReference>
<dbReference type="InterPro" id="IPR036691">
    <property type="entry name" value="Endo/exonu/phosph_ase_sf"/>
</dbReference>
<dbReference type="AlphaFoldDB" id="A0AAV7TWP5"/>
<reference evidence="1" key="1">
    <citation type="journal article" date="2022" name="bioRxiv">
        <title>Sequencing and chromosome-scale assembly of the giantPleurodeles waltlgenome.</title>
        <authorList>
            <person name="Brown T."/>
            <person name="Elewa A."/>
            <person name="Iarovenko S."/>
            <person name="Subramanian E."/>
            <person name="Araus A.J."/>
            <person name="Petzold A."/>
            <person name="Susuki M."/>
            <person name="Suzuki K.-i.T."/>
            <person name="Hayashi T."/>
            <person name="Toyoda A."/>
            <person name="Oliveira C."/>
            <person name="Osipova E."/>
            <person name="Leigh N.D."/>
            <person name="Simon A."/>
            <person name="Yun M.H."/>
        </authorList>
    </citation>
    <scope>NUCLEOTIDE SEQUENCE</scope>
    <source>
        <strain evidence="1">20211129_DDA</strain>
        <tissue evidence="1">Liver</tissue>
    </source>
</reference>
<accession>A0AAV7TWP5</accession>
<evidence type="ECO:0000313" key="1">
    <source>
        <dbReference type="EMBL" id="KAJ1180249.1"/>
    </source>
</evidence>
<comment type="caution">
    <text evidence="1">The sequence shown here is derived from an EMBL/GenBank/DDBJ whole genome shotgun (WGS) entry which is preliminary data.</text>
</comment>
<protein>
    <submittedName>
        <fullName evidence="1">Uncharacterized protein</fullName>
    </submittedName>
</protein>
<dbReference type="Gene3D" id="3.60.10.10">
    <property type="entry name" value="Endonuclease/exonuclease/phosphatase"/>
    <property type="match status" value="1"/>
</dbReference>
<keyword evidence="2" id="KW-1185">Reference proteome</keyword>
<name>A0AAV7TWP5_PLEWA</name>
<gene>
    <name evidence="1" type="ORF">NDU88_005471</name>
</gene>
<dbReference type="SUPFAM" id="SSF56219">
    <property type="entry name" value="DNase I-like"/>
    <property type="match status" value="1"/>
</dbReference>
<proteinExistence type="predicted"/>
<dbReference type="EMBL" id="JANPWB010000006">
    <property type="protein sequence ID" value="KAJ1180249.1"/>
    <property type="molecule type" value="Genomic_DNA"/>
</dbReference>
<organism evidence="1 2">
    <name type="scientific">Pleurodeles waltl</name>
    <name type="common">Iberian ribbed newt</name>
    <dbReference type="NCBI Taxonomy" id="8319"/>
    <lineage>
        <taxon>Eukaryota</taxon>
        <taxon>Metazoa</taxon>
        <taxon>Chordata</taxon>
        <taxon>Craniata</taxon>
        <taxon>Vertebrata</taxon>
        <taxon>Euteleostomi</taxon>
        <taxon>Amphibia</taxon>
        <taxon>Batrachia</taxon>
        <taxon>Caudata</taxon>
        <taxon>Salamandroidea</taxon>
        <taxon>Salamandridae</taxon>
        <taxon>Pleurodelinae</taxon>
        <taxon>Pleurodeles</taxon>
    </lineage>
</organism>
<evidence type="ECO:0000313" key="2">
    <source>
        <dbReference type="Proteomes" id="UP001066276"/>
    </source>
</evidence>